<dbReference type="RefSeq" id="WP_032929863.1">
    <property type="nucleotide sequence ID" value="NZ_LZTH01000045.1"/>
</dbReference>
<evidence type="ECO:0000313" key="2">
    <source>
        <dbReference type="Proteomes" id="UP000093748"/>
    </source>
</evidence>
<accession>A0A1A5IBR0</accession>
<dbReference type="SUPFAM" id="SSF53474">
    <property type="entry name" value="alpha/beta-Hydrolases"/>
    <property type="match status" value="1"/>
</dbReference>
<evidence type="ECO:0000313" key="1">
    <source>
        <dbReference type="EMBL" id="OBP76664.1"/>
    </source>
</evidence>
<dbReference type="Proteomes" id="UP000093748">
    <property type="component" value="Unassembled WGS sequence"/>
</dbReference>
<dbReference type="Gene3D" id="3.40.50.1820">
    <property type="entry name" value="alpha/beta hydrolase"/>
    <property type="match status" value="1"/>
</dbReference>
<dbReference type="GeneID" id="66684594"/>
<sequence length="222" mass="23741">MIGDGIENSPLLTDLAFPYRLLGAGKESRECVFLLHGSGVDETTLVPLARRIAPTATLVAARGRIPQEDGFRWFERIDPTRFEQKSILAETAAFAAFTNEAAKRHGLNLDHATFLGYSNGANLVSSLMLLHPGIVRLAALLRPMPVLDHVPATDLAGIRTLIIAGAADETYGPFVPALVTLLSRHGAEVDARIIPSGHDIGDPDAAIVRQWLAGPIAIAQAD</sequence>
<evidence type="ECO:0008006" key="3">
    <source>
        <dbReference type="Google" id="ProtNLM"/>
    </source>
</evidence>
<dbReference type="OrthoDB" id="9785698at2"/>
<dbReference type="EMBL" id="LZTJ01000012">
    <property type="protein sequence ID" value="OBP76664.1"/>
    <property type="molecule type" value="Genomic_DNA"/>
</dbReference>
<dbReference type="InterPro" id="IPR029058">
    <property type="entry name" value="AB_hydrolase_fold"/>
</dbReference>
<reference evidence="2" key="1">
    <citation type="submission" date="2016-06" db="EMBL/GenBank/DDBJ databases">
        <title>NZP2037 Pacbio-Illumina hybrid assembly.</title>
        <authorList>
            <person name="Ramsay J.P."/>
        </authorList>
    </citation>
    <scope>NUCLEOTIDE SEQUENCE [LARGE SCALE GENOMIC DNA]</scope>
    <source>
        <strain evidence="2">R7ANS::ICEMlSym2042</strain>
    </source>
</reference>
<gene>
    <name evidence="1" type="ORF">BAE39_11175</name>
</gene>
<proteinExistence type="predicted"/>
<comment type="caution">
    <text evidence="1">The sequence shown here is derived from an EMBL/GenBank/DDBJ whole genome shotgun (WGS) entry which is preliminary data.</text>
</comment>
<protein>
    <recommendedName>
        <fullName evidence="3">Alpha/beta hydrolase</fullName>
    </recommendedName>
</protein>
<dbReference type="AlphaFoldDB" id="A0A1A5IBR0"/>
<organism evidence="1 2">
    <name type="scientific">Rhizobium loti</name>
    <name type="common">Mesorhizobium loti</name>
    <dbReference type="NCBI Taxonomy" id="381"/>
    <lineage>
        <taxon>Bacteria</taxon>
        <taxon>Pseudomonadati</taxon>
        <taxon>Pseudomonadota</taxon>
        <taxon>Alphaproteobacteria</taxon>
        <taxon>Hyphomicrobiales</taxon>
        <taxon>Phyllobacteriaceae</taxon>
        <taxon>Mesorhizobium</taxon>
    </lineage>
</organism>
<name>A0A1A5IBR0_RHILI</name>